<keyword evidence="3" id="KW-1185">Reference proteome</keyword>
<gene>
    <name evidence="2" type="ORF">GCM10007028_16910</name>
</gene>
<proteinExistence type="predicted"/>
<name>A0A918R1E2_9FLAO</name>
<feature type="region of interest" description="Disordered" evidence="1">
    <location>
        <begin position="1"/>
        <end position="22"/>
    </location>
</feature>
<sequence length="56" mass="6540">MGVKPNSENVNREENNRPKRDIACQYNSDKIQNKIKRKLGILTYQSIQSGLNWSVY</sequence>
<evidence type="ECO:0000313" key="3">
    <source>
        <dbReference type="Proteomes" id="UP000636004"/>
    </source>
</evidence>
<feature type="compositionally biased region" description="Basic and acidic residues" evidence="1">
    <location>
        <begin position="10"/>
        <end position="22"/>
    </location>
</feature>
<evidence type="ECO:0000313" key="2">
    <source>
        <dbReference type="EMBL" id="GGZ79932.1"/>
    </source>
</evidence>
<dbReference type="EMBL" id="BMWZ01000003">
    <property type="protein sequence ID" value="GGZ79932.1"/>
    <property type="molecule type" value="Genomic_DNA"/>
</dbReference>
<comment type="caution">
    <text evidence="2">The sequence shown here is derived from an EMBL/GenBank/DDBJ whole genome shotgun (WGS) entry which is preliminary data.</text>
</comment>
<accession>A0A918R1E2</accession>
<reference evidence="2" key="1">
    <citation type="journal article" date="2014" name="Int. J. Syst. Evol. Microbiol.">
        <title>Complete genome sequence of Corynebacterium casei LMG S-19264T (=DSM 44701T), isolated from a smear-ripened cheese.</title>
        <authorList>
            <consortium name="US DOE Joint Genome Institute (JGI-PGF)"/>
            <person name="Walter F."/>
            <person name="Albersmeier A."/>
            <person name="Kalinowski J."/>
            <person name="Ruckert C."/>
        </authorList>
    </citation>
    <scope>NUCLEOTIDE SEQUENCE</scope>
    <source>
        <strain evidence="2">KCTC 12710</strain>
    </source>
</reference>
<organism evidence="2 3">
    <name type="scientific">Algibacter mikhailovii</name>
    <dbReference type="NCBI Taxonomy" id="425498"/>
    <lineage>
        <taxon>Bacteria</taxon>
        <taxon>Pseudomonadati</taxon>
        <taxon>Bacteroidota</taxon>
        <taxon>Flavobacteriia</taxon>
        <taxon>Flavobacteriales</taxon>
        <taxon>Flavobacteriaceae</taxon>
        <taxon>Algibacter</taxon>
    </lineage>
</organism>
<dbReference type="Proteomes" id="UP000636004">
    <property type="component" value="Unassembled WGS sequence"/>
</dbReference>
<protein>
    <submittedName>
        <fullName evidence="2">Uncharacterized protein</fullName>
    </submittedName>
</protein>
<reference evidence="2" key="2">
    <citation type="submission" date="2020-09" db="EMBL/GenBank/DDBJ databases">
        <authorList>
            <person name="Sun Q."/>
            <person name="Kim S."/>
        </authorList>
    </citation>
    <scope>NUCLEOTIDE SEQUENCE</scope>
    <source>
        <strain evidence="2">KCTC 12710</strain>
    </source>
</reference>
<dbReference type="AlphaFoldDB" id="A0A918R1E2"/>
<evidence type="ECO:0000256" key="1">
    <source>
        <dbReference type="SAM" id="MobiDB-lite"/>
    </source>
</evidence>